<evidence type="ECO:0000256" key="2">
    <source>
        <dbReference type="ARBA" id="ARBA00022630"/>
    </source>
</evidence>
<keyword evidence="7" id="KW-1185">Reference proteome</keyword>
<dbReference type="AlphaFoldDB" id="A0A137PAF6"/>
<accession>A0A137PAF6</accession>
<keyword evidence="5" id="KW-0812">Transmembrane</keyword>
<dbReference type="EMBL" id="KQ964462">
    <property type="protein sequence ID" value="KXN71993.1"/>
    <property type="molecule type" value="Genomic_DNA"/>
</dbReference>
<feature type="non-terminal residue" evidence="6">
    <location>
        <position position="92"/>
    </location>
</feature>
<evidence type="ECO:0000256" key="4">
    <source>
        <dbReference type="ARBA" id="ARBA00023002"/>
    </source>
</evidence>
<keyword evidence="5" id="KW-1133">Transmembrane helix</keyword>
<keyword evidence="4" id="KW-0560">Oxidoreductase</keyword>
<evidence type="ECO:0008006" key="8">
    <source>
        <dbReference type="Google" id="ProtNLM"/>
    </source>
</evidence>
<evidence type="ECO:0000313" key="6">
    <source>
        <dbReference type="EMBL" id="KXN71993.1"/>
    </source>
</evidence>
<dbReference type="InterPro" id="IPR023209">
    <property type="entry name" value="DAO"/>
</dbReference>
<sequence length="92" mass="10097">MSSNSEVVIIGAGVIGLTLGNLLLDSGKYQKVSIIAEHIGSSDHPEYTSSKAGANWSSVAEDEIHQEYDAITYKKFDYFVKNKITPYIKSIN</sequence>
<keyword evidence="2" id="KW-0285">Flavoprotein</keyword>
<dbReference type="GO" id="GO:0071949">
    <property type="term" value="F:FAD binding"/>
    <property type="evidence" value="ECO:0007669"/>
    <property type="project" value="InterPro"/>
</dbReference>
<keyword evidence="5" id="KW-0472">Membrane</keyword>
<dbReference type="GO" id="GO:0003884">
    <property type="term" value="F:D-amino-acid oxidase activity"/>
    <property type="evidence" value="ECO:0007669"/>
    <property type="project" value="InterPro"/>
</dbReference>
<dbReference type="GO" id="GO:0019478">
    <property type="term" value="P:D-amino acid catabolic process"/>
    <property type="evidence" value="ECO:0007669"/>
    <property type="project" value="TreeGrafter"/>
</dbReference>
<protein>
    <recommendedName>
        <fullName evidence="8">FAD dependent oxidoreductase domain-containing protein</fullName>
    </recommendedName>
</protein>
<reference evidence="6 7" key="1">
    <citation type="journal article" date="2015" name="Genome Biol. Evol.">
        <title>Phylogenomic analyses indicate that early fungi evolved digesting cell walls of algal ancestors of land plants.</title>
        <authorList>
            <person name="Chang Y."/>
            <person name="Wang S."/>
            <person name="Sekimoto S."/>
            <person name="Aerts A.L."/>
            <person name="Choi C."/>
            <person name="Clum A."/>
            <person name="LaButti K.M."/>
            <person name="Lindquist E.A."/>
            <person name="Yee Ngan C."/>
            <person name="Ohm R.A."/>
            <person name="Salamov A.A."/>
            <person name="Grigoriev I.V."/>
            <person name="Spatafora J.W."/>
            <person name="Berbee M.L."/>
        </authorList>
    </citation>
    <scope>NUCLEOTIDE SEQUENCE [LARGE SCALE GENOMIC DNA]</scope>
    <source>
        <strain evidence="6 7">NRRL 28638</strain>
    </source>
</reference>
<dbReference type="GO" id="GO:0005737">
    <property type="term" value="C:cytoplasm"/>
    <property type="evidence" value="ECO:0007669"/>
    <property type="project" value="TreeGrafter"/>
</dbReference>
<proteinExistence type="predicted"/>
<dbReference type="Proteomes" id="UP000070444">
    <property type="component" value="Unassembled WGS sequence"/>
</dbReference>
<dbReference type="PANTHER" id="PTHR11530:SF11">
    <property type="entry name" value="D-ASPARTATE OXIDASE"/>
    <property type="match status" value="1"/>
</dbReference>
<comment type="cofactor">
    <cofactor evidence="1">
        <name>FAD</name>
        <dbReference type="ChEBI" id="CHEBI:57692"/>
    </cofactor>
</comment>
<evidence type="ECO:0000313" key="7">
    <source>
        <dbReference type="Proteomes" id="UP000070444"/>
    </source>
</evidence>
<name>A0A137PAF6_CONC2</name>
<feature type="transmembrane region" description="Helical" evidence="5">
    <location>
        <begin position="6"/>
        <end position="24"/>
    </location>
</feature>
<evidence type="ECO:0000256" key="5">
    <source>
        <dbReference type="SAM" id="Phobius"/>
    </source>
</evidence>
<dbReference type="PANTHER" id="PTHR11530">
    <property type="entry name" value="D-AMINO ACID OXIDASE"/>
    <property type="match status" value="1"/>
</dbReference>
<dbReference type="Gene3D" id="3.40.50.720">
    <property type="entry name" value="NAD(P)-binding Rossmann-like Domain"/>
    <property type="match status" value="1"/>
</dbReference>
<evidence type="ECO:0000256" key="3">
    <source>
        <dbReference type="ARBA" id="ARBA00022827"/>
    </source>
</evidence>
<gene>
    <name evidence="6" type="ORF">CONCODRAFT_5224</name>
</gene>
<keyword evidence="3" id="KW-0274">FAD</keyword>
<organism evidence="6 7">
    <name type="scientific">Conidiobolus coronatus (strain ATCC 28846 / CBS 209.66 / NRRL 28638)</name>
    <name type="common">Delacroixia coronata</name>
    <dbReference type="NCBI Taxonomy" id="796925"/>
    <lineage>
        <taxon>Eukaryota</taxon>
        <taxon>Fungi</taxon>
        <taxon>Fungi incertae sedis</taxon>
        <taxon>Zoopagomycota</taxon>
        <taxon>Entomophthoromycotina</taxon>
        <taxon>Entomophthoromycetes</taxon>
        <taxon>Entomophthorales</taxon>
        <taxon>Ancylistaceae</taxon>
        <taxon>Conidiobolus</taxon>
    </lineage>
</organism>
<dbReference type="OrthoDB" id="409956at2759"/>
<evidence type="ECO:0000256" key="1">
    <source>
        <dbReference type="ARBA" id="ARBA00001974"/>
    </source>
</evidence>
<dbReference type="STRING" id="796925.A0A137PAF6"/>